<evidence type="ECO:0000256" key="12">
    <source>
        <dbReference type="ARBA" id="ARBA00023136"/>
    </source>
</evidence>
<evidence type="ECO:0000256" key="6">
    <source>
        <dbReference type="ARBA" id="ARBA00022525"/>
    </source>
</evidence>
<dbReference type="GeneID" id="120810181"/>
<dbReference type="Pfam" id="PF23344">
    <property type="entry name" value="ZP-N"/>
    <property type="match status" value="1"/>
</dbReference>
<evidence type="ECO:0000256" key="9">
    <source>
        <dbReference type="ARBA" id="ARBA00022692"/>
    </source>
</evidence>
<dbReference type="GeneTree" id="ENSGT01030000234567"/>
<dbReference type="Proteomes" id="UP000007635">
    <property type="component" value="Chromosome XX"/>
</dbReference>
<dbReference type="InterPro" id="IPR001507">
    <property type="entry name" value="ZP_dom"/>
</dbReference>
<dbReference type="GO" id="GO:0005886">
    <property type="term" value="C:plasma membrane"/>
    <property type="evidence" value="ECO:0007669"/>
    <property type="project" value="UniProtKB-SubCell"/>
</dbReference>
<feature type="region of interest" description="Disordered" evidence="16">
    <location>
        <begin position="469"/>
        <end position="509"/>
    </location>
</feature>
<keyword evidence="7" id="KW-0272">Extracellular matrix</keyword>
<dbReference type="Gene3D" id="2.60.40.4100">
    <property type="entry name" value="Zona pellucida, ZP-C domain"/>
    <property type="match status" value="1"/>
</dbReference>
<evidence type="ECO:0000256" key="1">
    <source>
        <dbReference type="ARBA" id="ARBA00004251"/>
    </source>
</evidence>
<dbReference type="SMART" id="SM00241">
    <property type="entry name" value="ZP"/>
    <property type="match status" value="1"/>
</dbReference>
<feature type="signal peptide" evidence="17">
    <location>
        <begin position="1"/>
        <end position="17"/>
    </location>
</feature>
<dbReference type="InterPro" id="IPR055355">
    <property type="entry name" value="ZP-C"/>
</dbReference>
<dbReference type="InterPro" id="IPR055356">
    <property type="entry name" value="ZP-N"/>
</dbReference>
<dbReference type="FunFam" id="2.60.40.3210:FF:000001">
    <property type="entry name" value="Zona pellucida sperm-binding protein 3"/>
    <property type="match status" value="1"/>
</dbReference>
<evidence type="ECO:0000256" key="4">
    <source>
        <dbReference type="ARBA" id="ARBA00017980"/>
    </source>
</evidence>
<feature type="chain" id="PRO_5042965948" description="Zona pellucida sperm-binding protein 3" evidence="17">
    <location>
        <begin position="18"/>
        <end position="671"/>
    </location>
</feature>
<dbReference type="PROSITE" id="PS51034">
    <property type="entry name" value="ZP_2"/>
    <property type="match status" value="1"/>
</dbReference>
<dbReference type="GO" id="GO:0031012">
    <property type="term" value="C:extracellular matrix"/>
    <property type="evidence" value="ECO:0007669"/>
    <property type="project" value="TreeGrafter"/>
</dbReference>
<dbReference type="PANTHER" id="PTHR11576">
    <property type="entry name" value="ZONA PELLUCIDA SPERM-BINDING PROTEIN 3"/>
    <property type="match status" value="1"/>
</dbReference>
<dbReference type="Ensembl" id="ENSGACT00000032210.1">
    <property type="protein sequence ID" value="ENSGACP00000051730.1"/>
    <property type="gene ID" value="ENSGACG00000028647.1"/>
</dbReference>
<dbReference type="InterPro" id="IPR042235">
    <property type="entry name" value="ZP-C_dom"/>
</dbReference>
<protein>
    <recommendedName>
        <fullName evidence="4">Zona pellucida sperm-binding protein 3</fullName>
    </recommendedName>
    <alternativeName>
        <fullName evidence="15">Zona pellucida glycoprotein 3</fullName>
    </alternativeName>
</protein>
<evidence type="ECO:0000256" key="7">
    <source>
        <dbReference type="ARBA" id="ARBA00022530"/>
    </source>
</evidence>
<keyword evidence="14" id="KW-0325">Glycoprotein</keyword>
<evidence type="ECO:0000256" key="5">
    <source>
        <dbReference type="ARBA" id="ARBA00022475"/>
    </source>
</evidence>
<keyword evidence="5" id="KW-1003">Cell membrane</keyword>
<evidence type="ECO:0000256" key="14">
    <source>
        <dbReference type="ARBA" id="ARBA00023180"/>
    </source>
</evidence>
<dbReference type="GO" id="GO:0032190">
    <property type="term" value="F:acrosin binding"/>
    <property type="evidence" value="ECO:0007669"/>
    <property type="project" value="TreeGrafter"/>
</dbReference>
<name>A0AAQ4QL91_GASAC</name>
<sequence length="671" mass="73791">MPQLWWFLWALFRGALGGPVQRGTWLEPVRTDAGRAPRTPSHHLPMFLHSPGPLVSAELLRPVPHRSPFPAELTELLNPPAGAAEQRVQVAWARAVQVYCGADRVSVRVDRSQLRAWTAPSLFYLGSCPASQVDPRALYFHYRLTQCGAEPAVVGGQLVYTHILRYIPPPQGHVIRVLPLSLPIHCHYNRFHYSYQVGFKPQVWPTTFVKSIRSKLKYILTVSNGGGQPVPPDHWFYLGEPVFFVARAEVLLAGETLYVNSCYATSSKDPSSTPSVDIISNYGCMTDSRREDSSSRFLAREGDVVKFSVDAFLFTAVSQVLYLHCSMSIGLTASPKSKSCNYNKTASRWEELQATDPVCSCCDSMCHLHDPIKNTASSPGWHVRQKNEQKPRMAASSPAEGGRERASNKSDEHHQRFQLFSQGKELMPEEENDGDLPEGNAEDIKWKHSAEVGLQEEGETEEVVMEKEWDGDGIESDQNRSEQVAATRNGSVSSLPTGNSNAKASQVDSVTTNITRNSSSAENDPRAVIPDMNLCTEDYQTSCTTTNTAGHNAKSVVGTESRGQAGDSFHSKGPYGYTTLQSLKTGGMESDQTAVQPADFTDWLLGDFQFDPEIEGSGSFGSEETHKRGSSHSAMVTITSALQGPERSVEGALGWGMQTLGFVVEQPAEEM</sequence>
<reference evidence="19" key="2">
    <citation type="submission" date="2025-08" db="UniProtKB">
        <authorList>
            <consortium name="Ensembl"/>
        </authorList>
    </citation>
    <scope>IDENTIFICATION</scope>
</reference>
<proteinExistence type="inferred from homology"/>
<dbReference type="GO" id="GO:0007339">
    <property type="term" value="P:binding of sperm to zona pellucida"/>
    <property type="evidence" value="ECO:0007669"/>
    <property type="project" value="TreeGrafter"/>
</dbReference>
<evidence type="ECO:0000313" key="19">
    <source>
        <dbReference type="Ensembl" id="ENSGACP00000051730.1"/>
    </source>
</evidence>
<keyword evidence="12" id="KW-0472">Membrane</keyword>
<evidence type="ECO:0000256" key="8">
    <source>
        <dbReference type="ARBA" id="ARBA00022685"/>
    </source>
</evidence>
<feature type="domain" description="ZP" evidence="18">
    <location>
        <begin position="99"/>
        <end position="347"/>
    </location>
</feature>
<evidence type="ECO:0000256" key="3">
    <source>
        <dbReference type="ARBA" id="ARBA00006735"/>
    </source>
</evidence>
<feature type="compositionally biased region" description="Polar residues" evidence="16">
    <location>
        <begin position="481"/>
        <end position="509"/>
    </location>
</feature>
<keyword evidence="9" id="KW-0812">Transmembrane</keyword>
<reference evidence="19" key="3">
    <citation type="submission" date="2025-09" db="UniProtKB">
        <authorList>
            <consortium name="Ensembl"/>
        </authorList>
    </citation>
    <scope>IDENTIFICATION</scope>
</reference>
<reference evidence="19 20" key="1">
    <citation type="journal article" date="2021" name="G3 (Bethesda)">
        <title>Improved contiguity of the threespine stickleback genome using long-read sequencing.</title>
        <authorList>
            <person name="Nath S."/>
            <person name="Shaw D.E."/>
            <person name="White M.A."/>
        </authorList>
    </citation>
    <scope>NUCLEOTIDE SEQUENCE [LARGE SCALE GENOMIC DNA]</scope>
    <source>
        <strain evidence="19 20">Lake Benthic</strain>
    </source>
</reference>
<dbReference type="RefSeq" id="XP_040020455.1">
    <property type="nucleotide sequence ID" value="XM_040164521.1"/>
</dbReference>
<evidence type="ECO:0000256" key="11">
    <source>
        <dbReference type="ARBA" id="ARBA00022989"/>
    </source>
</evidence>
<organism evidence="19 20">
    <name type="scientific">Gasterosteus aculeatus aculeatus</name>
    <name type="common">three-spined stickleback</name>
    <dbReference type="NCBI Taxonomy" id="481459"/>
    <lineage>
        <taxon>Eukaryota</taxon>
        <taxon>Metazoa</taxon>
        <taxon>Chordata</taxon>
        <taxon>Craniata</taxon>
        <taxon>Vertebrata</taxon>
        <taxon>Euteleostomi</taxon>
        <taxon>Actinopterygii</taxon>
        <taxon>Neopterygii</taxon>
        <taxon>Teleostei</taxon>
        <taxon>Neoteleostei</taxon>
        <taxon>Acanthomorphata</taxon>
        <taxon>Eupercaria</taxon>
        <taxon>Perciformes</taxon>
        <taxon>Cottioidei</taxon>
        <taxon>Gasterosteales</taxon>
        <taxon>Gasterosteidae</taxon>
        <taxon>Gasterosteus</taxon>
    </lineage>
</organism>
<dbReference type="FunFam" id="2.60.40.4100:FF:000002">
    <property type="entry name" value="Zona pellucida sperm-binding protein 3"/>
    <property type="match status" value="1"/>
</dbReference>
<evidence type="ECO:0000256" key="10">
    <source>
        <dbReference type="ARBA" id="ARBA00022729"/>
    </source>
</evidence>
<dbReference type="AlphaFoldDB" id="A0AAQ4QL91"/>
<keyword evidence="20" id="KW-1185">Reference proteome</keyword>
<comment type="subcellular location">
    <subcellularLocation>
        <location evidence="1">Cell membrane</location>
        <topology evidence="1">Single-pass type I membrane protein</topology>
    </subcellularLocation>
    <subcellularLocation>
        <location evidence="2">Secreted</location>
        <location evidence="2">Extracellular space</location>
        <location evidence="2">Extracellular matrix</location>
    </subcellularLocation>
</comment>
<evidence type="ECO:0000256" key="2">
    <source>
        <dbReference type="ARBA" id="ARBA00004498"/>
    </source>
</evidence>
<dbReference type="Gene3D" id="2.60.40.3210">
    <property type="entry name" value="Zona pellucida, ZP-N domain"/>
    <property type="match status" value="1"/>
</dbReference>
<evidence type="ECO:0000256" key="13">
    <source>
        <dbReference type="ARBA" id="ARBA00023157"/>
    </source>
</evidence>
<evidence type="ECO:0000256" key="15">
    <source>
        <dbReference type="ARBA" id="ARBA00030824"/>
    </source>
</evidence>
<evidence type="ECO:0000256" key="16">
    <source>
        <dbReference type="SAM" id="MobiDB-lite"/>
    </source>
</evidence>
<keyword evidence="11" id="KW-1133">Transmembrane helix</keyword>
<dbReference type="CTD" id="327616"/>
<dbReference type="KEGG" id="gat:120810181"/>
<feature type="compositionally biased region" description="Basic and acidic residues" evidence="16">
    <location>
        <begin position="401"/>
        <end position="415"/>
    </location>
</feature>
<dbReference type="GO" id="GO:2000344">
    <property type="term" value="P:positive regulation of acrosome reaction"/>
    <property type="evidence" value="ECO:0007669"/>
    <property type="project" value="TreeGrafter"/>
</dbReference>
<keyword evidence="10 17" id="KW-0732">Signal</keyword>
<comment type="similarity">
    <text evidence="3">Belongs to the ZP domain family. ZPC subfamily.</text>
</comment>
<accession>A0AAQ4QL91</accession>
<dbReference type="PANTHER" id="PTHR11576:SF15">
    <property type="entry name" value="ZONA PELLUCIDA SPERM-BINDING PROTEIN 3-LIKE"/>
    <property type="match status" value="1"/>
</dbReference>
<evidence type="ECO:0000259" key="18">
    <source>
        <dbReference type="PROSITE" id="PS51034"/>
    </source>
</evidence>
<keyword evidence="8" id="KW-0165">Cleavage on pair of basic residues</keyword>
<feature type="region of interest" description="Disordered" evidence="16">
    <location>
        <begin position="373"/>
        <end position="441"/>
    </location>
</feature>
<evidence type="ECO:0000256" key="17">
    <source>
        <dbReference type="SAM" id="SignalP"/>
    </source>
</evidence>
<dbReference type="GO" id="GO:0035803">
    <property type="term" value="P:egg coat formation"/>
    <property type="evidence" value="ECO:0007669"/>
    <property type="project" value="TreeGrafter"/>
</dbReference>
<keyword evidence="6" id="KW-0964">Secreted</keyword>
<keyword evidence="13" id="KW-1015">Disulfide bond</keyword>
<dbReference type="Pfam" id="PF00100">
    <property type="entry name" value="Zona_pellucida"/>
    <property type="match status" value="1"/>
</dbReference>
<evidence type="ECO:0000313" key="20">
    <source>
        <dbReference type="Proteomes" id="UP000007635"/>
    </source>
</evidence>